<dbReference type="NCBIfam" id="TIGR00229">
    <property type="entry name" value="sensory_box"/>
    <property type="match status" value="1"/>
</dbReference>
<dbReference type="InterPro" id="IPR043128">
    <property type="entry name" value="Rev_trsase/Diguanyl_cyclase"/>
</dbReference>
<evidence type="ECO:0000259" key="3">
    <source>
        <dbReference type="PROSITE" id="PS50887"/>
    </source>
</evidence>
<dbReference type="SMART" id="SM00091">
    <property type="entry name" value="PAS"/>
    <property type="match status" value="1"/>
</dbReference>
<evidence type="ECO:0000259" key="2">
    <source>
        <dbReference type="PROSITE" id="PS50113"/>
    </source>
</evidence>
<dbReference type="Proteomes" id="UP001601992">
    <property type="component" value="Unassembled WGS sequence"/>
</dbReference>
<accession>A0ABW6SA99</accession>
<evidence type="ECO:0000259" key="1">
    <source>
        <dbReference type="PROSITE" id="PS50112"/>
    </source>
</evidence>
<dbReference type="SUPFAM" id="SSF55073">
    <property type="entry name" value="Nucleotide cyclase"/>
    <property type="match status" value="1"/>
</dbReference>
<feature type="domain" description="GGDEF" evidence="3">
    <location>
        <begin position="292"/>
        <end position="424"/>
    </location>
</feature>
<dbReference type="CDD" id="cd01949">
    <property type="entry name" value="GGDEF"/>
    <property type="match status" value="1"/>
</dbReference>
<feature type="domain" description="PAS" evidence="1">
    <location>
        <begin position="134"/>
        <end position="205"/>
    </location>
</feature>
<dbReference type="InterPro" id="IPR013656">
    <property type="entry name" value="PAS_4"/>
</dbReference>
<feature type="domain" description="PAC" evidence="2">
    <location>
        <begin position="209"/>
        <end position="261"/>
    </location>
</feature>
<dbReference type="CDD" id="cd00130">
    <property type="entry name" value="PAS"/>
    <property type="match status" value="1"/>
</dbReference>
<dbReference type="Gene3D" id="3.30.70.270">
    <property type="match status" value="1"/>
</dbReference>
<gene>
    <name evidence="4" type="ORF">ACFYXQ_31605</name>
</gene>
<dbReference type="Pfam" id="PF08448">
    <property type="entry name" value="PAS_4"/>
    <property type="match status" value="1"/>
</dbReference>
<evidence type="ECO:0000313" key="4">
    <source>
        <dbReference type="EMBL" id="MFF3572330.1"/>
    </source>
</evidence>
<dbReference type="InterPro" id="IPR052155">
    <property type="entry name" value="Biofilm_reg_signaling"/>
</dbReference>
<dbReference type="InterPro" id="IPR000014">
    <property type="entry name" value="PAS"/>
</dbReference>
<name>A0ABW6SA99_9NOCA</name>
<dbReference type="SUPFAM" id="SSF55785">
    <property type="entry name" value="PYP-like sensor domain (PAS domain)"/>
    <property type="match status" value="1"/>
</dbReference>
<evidence type="ECO:0000313" key="5">
    <source>
        <dbReference type="Proteomes" id="UP001601992"/>
    </source>
</evidence>
<dbReference type="PROSITE" id="PS50887">
    <property type="entry name" value="GGDEF"/>
    <property type="match status" value="1"/>
</dbReference>
<dbReference type="EMBL" id="JBIAQY010000013">
    <property type="protein sequence ID" value="MFF3572330.1"/>
    <property type="molecule type" value="Genomic_DNA"/>
</dbReference>
<keyword evidence="5" id="KW-1185">Reference proteome</keyword>
<dbReference type="InterPro" id="IPR029787">
    <property type="entry name" value="Nucleotide_cyclase"/>
</dbReference>
<dbReference type="RefSeq" id="WP_051193214.1">
    <property type="nucleotide sequence ID" value="NZ_JBIAQY010000013.1"/>
</dbReference>
<keyword evidence="4" id="KW-0808">Transferase</keyword>
<sequence length="449" mass="48689">MGLTRDHRIAELARRWRDAVVDTGFVPMSDRELEQLLADLLDRLIGTLTCEFFNPQDAAAVGAALVHANLTDPQVLSRSARVLSRLIGLIGPHEERLIPVLGEMARGYTDELLAIRARHQEMLQGAMSDARIAAEARFRVVFDNAAIAIGIGDTNGRVVEANPALAAMLDRPLPELRGLPVWDLVHPDDHDQVQSRVFDELMDAGSGTVRLEVRYLRSDETGGWVSWAITLVPASAGRAAYLLVVGEDTTQRRELQAELHRQARHDPLTGLSNRRQLVETLSRIIADADPDDRIGLGFIDLDGFKTVNDTYGHGVGDRLLVAVATRLAERIGDATLARVGGDEFVVLLPPPCDATRVTAVAEALLGALDEPIPVDEHRLTISACIGAVVTPVSGADAEKLLDAADAGLYRAKAAGPNRWVLHSIDMTAGDGVDESATRPIRDKTFQRPA</sequence>
<dbReference type="NCBIfam" id="TIGR00254">
    <property type="entry name" value="GGDEF"/>
    <property type="match status" value="1"/>
</dbReference>
<dbReference type="EC" id="2.7.7.65" evidence="4"/>
<dbReference type="PROSITE" id="PS50113">
    <property type="entry name" value="PAC"/>
    <property type="match status" value="1"/>
</dbReference>
<dbReference type="PANTHER" id="PTHR44757">
    <property type="entry name" value="DIGUANYLATE CYCLASE DGCP"/>
    <property type="match status" value="1"/>
</dbReference>
<dbReference type="Gene3D" id="3.30.450.20">
    <property type="entry name" value="PAS domain"/>
    <property type="match status" value="1"/>
</dbReference>
<dbReference type="PROSITE" id="PS50112">
    <property type="entry name" value="PAS"/>
    <property type="match status" value="1"/>
</dbReference>
<dbReference type="InterPro" id="IPR000700">
    <property type="entry name" value="PAS-assoc_C"/>
</dbReference>
<dbReference type="InterPro" id="IPR000160">
    <property type="entry name" value="GGDEF_dom"/>
</dbReference>
<dbReference type="Pfam" id="PF00990">
    <property type="entry name" value="GGDEF"/>
    <property type="match status" value="1"/>
</dbReference>
<comment type="caution">
    <text evidence="4">The sequence shown here is derived from an EMBL/GenBank/DDBJ whole genome shotgun (WGS) entry which is preliminary data.</text>
</comment>
<proteinExistence type="predicted"/>
<dbReference type="PANTHER" id="PTHR44757:SF2">
    <property type="entry name" value="BIOFILM ARCHITECTURE MAINTENANCE PROTEIN MBAA"/>
    <property type="match status" value="1"/>
</dbReference>
<dbReference type="GO" id="GO:0052621">
    <property type="term" value="F:diguanylate cyclase activity"/>
    <property type="evidence" value="ECO:0007669"/>
    <property type="project" value="UniProtKB-EC"/>
</dbReference>
<protein>
    <submittedName>
        <fullName evidence="4">Diguanylate cyclase domain-containing protein</fullName>
        <ecNumber evidence="4">2.7.7.65</ecNumber>
    </submittedName>
</protein>
<reference evidence="4 5" key="1">
    <citation type="submission" date="2024-10" db="EMBL/GenBank/DDBJ databases">
        <title>The Natural Products Discovery Center: Release of the First 8490 Sequenced Strains for Exploring Actinobacteria Biosynthetic Diversity.</title>
        <authorList>
            <person name="Kalkreuter E."/>
            <person name="Kautsar S.A."/>
            <person name="Yang D."/>
            <person name="Bader C.D."/>
            <person name="Teijaro C.N."/>
            <person name="Fluegel L."/>
            <person name="Davis C.M."/>
            <person name="Simpson J.R."/>
            <person name="Lauterbach L."/>
            <person name="Steele A.D."/>
            <person name="Gui C."/>
            <person name="Meng S."/>
            <person name="Li G."/>
            <person name="Viehrig K."/>
            <person name="Ye F."/>
            <person name="Su P."/>
            <person name="Kiefer A.F."/>
            <person name="Nichols A."/>
            <person name="Cepeda A.J."/>
            <person name="Yan W."/>
            <person name="Fan B."/>
            <person name="Jiang Y."/>
            <person name="Adhikari A."/>
            <person name="Zheng C.-J."/>
            <person name="Schuster L."/>
            <person name="Cowan T.M."/>
            <person name="Smanski M.J."/>
            <person name="Chevrette M.G."/>
            <person name="De Carvalho L.P.S."/>
            <person name="Shen B."/>
        </authorList>
    </citation>
    <scope>NUCLEOTIDE SEQUENCE [LARGE SCALE GENOMIC DNA]</scope>
    <source>
        <strain evidence="4 5">NPDC002593</strain>
    </source>
</reference>
<dbReference type="InterPro" id="IPR035965">
    <property type="entry name" value="PAS-like_dom_sf"/>
</dbReference>
<keyword evidence="4" id="KW-0548">Nucleotidyltransferase</keyword>
<dbReference type="SMART" id="SM00267">
    <property type="entry name" value="GGDEF"/>
    <property type="match status" value="1"/>
</dbReference>
<organism evidence="4 5">
    <name type="scientific">Nocardia jiangxiensis</name>
    <dbReference type="NCBI Taxonomy" id="282685"/>
    <lineage>
        <taxon>Bacteria</taxon>
        <taxon>Bacillati</taxon>
        <taxon>Actinomycetota</taxon>
        <taxon>Actinomycetes</taxon>
        <taxon>Mycobacteriales</taxon>
        <taxon>Nocardiaceae</taxon>
        <taxon>Nocardia</taxon>
    </lineage>
</organism>